<dbReference type="SMART" id="SM00388">
    <property type="entry name" value="HisKA"/>
    <property type="match status" value="1"/>
</dbReference>
<dbReference type="Pfam" id="PF00072">
    <property type="entry name" value="Response_reg"/>
    <property type="match status" value="2"/>
</dbReference>
<dbReference type="Gene3D" id="3.40.50.2300">
    <property type="match status" value="2"/>
</dbReference>
<feature type="domain" description="HAMP" evidence="21">
    <location>
        <begin position="152"/>
        <end position="204"/>
    </location>
</feature>
<dbReference type="InterPro" id="IPR036890">
    <property type="entry name" value="HATPase_C_sf"/>
</dbReference>
<dbReference type="SUPFAM" id="SSF52172">
    <property type="entry name" value="CheY-like"/>
    <property type="match status" value="2"/>
</dbReference>
<keyword evidence="11 18" id="KW-1133">Transmembrane helix</keyword>
<dbReference type="RefSeq" id="WP_068504695.1">
    <property type="nucleotide sequence ID" value="NZ_LWQU01000202.1"/>
</dbReference>
<dbReference type="InterPro" id="IPR036641">
    <property type="entry name" value="HPT_dom_sf"/>
</dbReference>
<evidence type="ECO:0000259" key="20">
    <source>
        <dbReference type="PROSITE" id="PS50110"/>
    </source>
</evidence>
<sequence>MLIACGAVFSVSLYFLKGAELRAALESRMIDVAGRNAAVLARPLYNVEAEVAQALIEAMSVTPELVCAEVTVDLTGSRLAWPPAGCQGWSAADDGSVSVPVHYDGTKVGTLHIGYSAVGGEAELAREMLRLLLLTAVIVVVTAVAALLAFKLTIGRPLDRLLTAIRQTEQGGGQVVVDWPTRDEMGLSIAAFNDMSAQITARTAELTEARAVAEAATRAKGDFLANMSHEIRTPMNAVLGMTELALKTELTAKQRNYLQKSHNSARALLRIINDILDFSKIEAGKLTIEEVEFALDDVITHVADISMVKAQEKGLELLFGVDPRVAKRLIGDPLRLGQVLINLIGNALKFTQLGEVLVSVEMVRDWDDRMALCVHVRDTGIGMTPEQLGRLFGAFSQADASTTRQFGGTGLGLAISKQIAQLMGGDITVESQLGVGSTFHFSAVIRKPANAATYGEQGTALAGVRILVVDDNEASRDLLDVLLQGFGCTVAQAASGEEAIAELRRVVRAGEPGYDVVLMDYMMPGMDGIEAARRIASDDRVIQAPIMAMVTAYGREEVMTQAAEAGLSGFLVKPVSPSALLETVLGLLGREPIPFQPVDHHQASTPVSVSSLRGARVLLAEDNDINRELAIEILSTVGVSVDTAADGSEAILMLERSRYDGVLMDCQMPVMDGYEATRAIRRNAAWANLPVIAMTANAMDGDRQKCLAAGMNDHVTKPIDTPNLLATMARWIKPSRPAAFEAFQTAAEDIGDDMDFSSLTLFDSGAGLRRAQGNAKLYGRLLRKFRDGNRDFEAAFHAALADADPRAAERCAHTLKGLAATIETAEVAQAAAALEHGCRDGLPREEIMARLAVLMDRLRPALAELTVLFGDDNQPVAEPGGRAGGDTTLSDEALGRLSQVAALLSDGDSDATEVLDSVLEDYPELSGPLAAVRQKAEGYDFFGAHEELATQARAWGVTL</sequence>
<dbReference type="FunFam" id="3.30.565.10:FF:000010">
    <property type="entry name" value="Sensor histidine kinase RcsC"/>
    <property type="match status" value="1"/>
</dbReference>
<evidence type="ECO:0000256" key="8">
    <source>
        <dbReference type="ARBA" id="ARBA00022741"/>
    </source>
</evidence>
<evidence type="ECO:0000256" key="16">
    <source>
        <dbReference type="PROSITE-ProRule" id="PRU00110"/>
    </source>
</evidence>
<evidence type="ECO:0000256" key="2">
    <source>
        <dbReference type="ARBA" id="ARBA00004651"/>
    </source>
</evidence>
<dbReference type="PROSITE" id="PS50894">
    <property type="entry name" value="HPT"/>
    <property type="match status" value="1"/>
</dbReference>
<evidence type="ECO:0000256" key="6">
    <source>
        <dbReference type="ARBA" id="ARBA00022679"/>
    </source>
</evidence>
<keyword evidence="10" id="KW-0067">ATP-binding</keyword>
<keyword evidence="12" id="KW-0902">Two-component regulatory system</keyword>
<evidence type="ECO:0000256" key="14">
    <source>
        <dbReference type="ARBA" id="ARBA00064003"/>
    </source>
</evidence>
<evidence type="ECO:0000313" key="23">
    <source>
        <dbReference type="EMBL" id="OAN44096.1"/>
    </source>
</evidence>
<dbReference type="InterPro" id="IPR004358">
    <property type="entry name" value="Sig_transdc_His_kin-like_C"/>
</dbReference>
<dbReference type="InterPro" id="IPR003594">
    <property type="entry name" value="HATPase_dom"/>
</dbReference>
<proteinExistence type="predicted"/>
<dbReference type="GO" id="GO:0000155">
    <property type="term" value="F:phosphorelay sensor kinase activity"/>
    <property type="evidence" value="ECO:0007669"/>
    <property type="project" value="InterPro"/>
</dbReference>
<comment type="subcellular location">
    <subcellularLocation>
        <location evidence="2">Cell membrane</location>
        <topology evidence="2">Multi-pass membrane protein</topology>
    </subcellularLocation>
</comment>
<keyword evidence="6" id="KW-0808">Transferase</keyword>
<dbReference type="CDD" id="cd17546">
    <property type="entry name" value="REC_hyHK_CKI1_RcsC-like"/>
    <property type="match status" value="2"/>
</dbReference>
<protein>
    <recommendedName>
        <fullName evidence="15">Sensory/regulatory protein RpfC</fullName>
        <ecNumber evidence="3">2.7.13.3</ecNumber>
    </recommendedName>
</protein>
<dbReference type="InterPro" id="IPR001789">
    <property type="entry name" value="Sig_transdc_resp-reg_receiver"/>
</dbReference>
<evidence type="ECO:0000256" key="10">
    <source>
        <dbReference type="ARBA" id="ARBA00022840"/>
    </source>
</evidence>
<evidence type="ECO:0000256" key="18">
    <source>
        <dbReference type="SAM" id="Phobius"/>
    </source>
</evidence>
<dbReference type="Pfam" id="PF00512">
    <property type="entry name" value="HisKA"/>
    <property type="match status" value="1"/>
</dbReference>
<dbReference type="PANTHER" id="PTHR45339:SF1">
    <property type="entry name" value="HYBRID SIGNAL TRANSDUCTION HISTIDINE KINASE J"/>
    <property type="match status" value="1"/>
</dbReference>
<feature type="domain" description="Response regulatory" evidence="20">
    <location>
        <begin position="616"/>
        <end position="732"/>
    </location>
</feature>
<organism evidence="23 24">
    <name type="scientific">Magnetospirillum moscoviense</name>
    <dbReference type="NCBI Taxonomy" id="1437059"/>
    <lineage>
        <taxon>Bacteria</taxon>
        <taxon>Pseudomonadati</taxon>
        <taxon>Pseudomonadota</taxon>
        <taxon>Alphaproteobacteria</taxon>
        <taxon>Rhodospirillales</taxon>
        <taxon>Rhodospirillaceae</taxon>
        <taxon>Magnetospirillum</taxon>
    </lineage>
</organism>
<keyword evidence="7 18" id="KW-0812">Transmembrane</keyword>
<dbReference type="PROSITE" id="PS50110">
    <property type="entry name" value="RESPONSE_REGULATORY"/>
    <property type="match status" value="2"/>
</dbReference>
<keyword evidence="13 18" id="KW-0472">Membrane</keyword>
<evidence type="ECO:0000256" key="9">
    <source>
        <dbReference type="ARBA" id="ARBA00022777"/>
    </source>
</evidence>
<evidence type="ECO:0000256" key="5">
    <source>
        <dbReference type="ARBA" id="ARBA00022553"/>
    </source>
</evidence>
<evidence type="ECO:0000259" key="21">
    <source>
        <dbReference type="PROSITE" id="PS50885"/>
    </source>
</evidence>
<dbReference type="InterPro" id="IPR005467">
    <property type="entry name" value="His_kinase_dom"/>
</dbReference>
<evidence type="ECO:0000259" key="19">
    <source>
        <dbReference type="PROSITE" id="PS50109"/>
    </source>
</evidence>
<feature type="domain" description="Response regulatory" evidence="20">
    <location>
        <begin position="465"/>
        <end position="588"/>
    </location>
</feature>
<dbReference type="InterPro" id="IPR011006">
    <property type="entry name" value="CheY-like_superfamily"/>
</dbReference>
<evidence type="ECO:0000256" key="1">
    <source>
        <dbReference type="ARBA" id="ARBA00000085"/>
    </source>
</evidence>
<gene>
    <name evidence="23" type="ORF">A6A05_17770</name>
</gene>
<keyword evidence="5 17" id="KW-0597">Phosphoprotein</keyword>
<dbReference type="Pfam" id="PF01627">
    <property type="entry name" value="Hpt"/>
    <property type="match status" value="1"/>
</dbReference>
<dbReference type="Gene3D" id="1.10.287.130">
    <property type="match status" value="1"/>
</dbReference>
<dbReference type="InterPro" id="IPR003660">
    <property type="entry name" value="HAMP_dom"/>
</dbReference>
<evidence type="ECO:0000256" key="12">
    <source>
        <dbReference type="ARBA" id="ARBA00023012"/>
    </source>
</evidence>
<evidence type="ECO:0000256" key="7">
    <source>
        <dbReference type="ARBA" id="ARBA00022692"/>
    </source>
</evidence>
<dbReference type="SUPFAM" id="SSF47384">
    <property type="entry name" value="Homodimeric domain of signal transducing histidine kinase"/>
    <property type="match status" value="1"/>
</dbReference>
<dbReference type="InterPro" id="IPR008207">
    <property type="entry name" value="Sig_transdc_His_kin_Hpt_dom"/>
</dbReference>
<dbReference type="SUPFAM" id="SSF47226">
    <property type="entry name" value="Histidine-containing phosphotransfer domain, HPT domain"/>
    <property type="match status" value="1"/>
</dbReference>
<dbReference type="Gene3D" id="6.10.340.10">
    <property type="match status" value="1"/>
</dbReference>
<dbReference type="PROSITE" id="PS50885">
    <property type="entry name" value="HAMP"/>
    <property type="match status" value="1"/>
</dbReference>
<dbReference type="SUPFAM" id="SSF55874">
    <property type="entry name" value="ATPase domain of HSP90 chaperone/DNA topoisomerase II/histidine kinase"/>
    <property type="match status" value="1"/>
</dbReference>
<feature type="modified residue" description="Phosphohistidine" evidence="16">
    <location>
        <position position="813"/>
    </location>
</feature>
<keyword evidence="24" id="KW-1185">Reference proteome</keyword>
<dbReference type="EC" id="2.7.13.3" evidence="3"/>
<feature type="domain" description="Histidine kinase" evidence="19">
    <location>
        <begin position="226"/>
        <end position="447"/>
    </location>
</feature>
<keyword evidence="4" id="KW-1003">Cell membrane</keyword>
<dbReference type="GO" id="GO:0005524">
    <property type="term" value="F:ATP binding"/>
    <property type="evidence" value="ECO:0007669"/>
    <property type="project" value="UniProtKB-KW"/>
</dbReference>
<dbReference type="PRINTS" id="PR00344">
    <property type="entry name" value="BCTRLSENSOR"/>
</dbReference>
<dbReference type="Gene3D" id="3.30.565.10">
    <property type="entry name" value="Histidine kinase-like ATPase, C-terminal domain"/>
    <property type="match status" value="1"/>
</dbReference>
<feature type="domain" description="HPt" evidence="22">
    <location>
        <begin position="774"/>
        <end position="865"/>
    </location>
</feature>
<reference evidence="23 24" key="1">
    <citation type="submission" date="2016-04" db="EMBL/GenBank/DDBJ databases">
        <title>Draft genome sequence of freshwater magnetotactic bacteria Magnetospirillum marisnigri SP-1 and Magnetospirillum moscoviense BB-1.</title>
        <authorList>
            <person name="Koziaeva V."/>
            <person name="Dziuba M.V."/>
            <person name="Ivanov T.M."/>
            <person name="Kuznetsov B."/>
            <person name="Grouzdev D.S."/>
        </authorList>
    </citation>
    <scope>NUCLEOTIDE SEQUENCE [LARGE SCALE GENOMIC DNA]</scope>
    <source>
        <strain evidence="23 24">BB-1</strain>
    </source>
</reference>
<dbReference type="PANTHER" id="PTHR45339">
    <property type="entry name" value="HYBRID SIGNAL TRANSDUCTION HISTIDINE KINASE J"/>
    <property type="match status" value="1"/>
</dbReference>
<comment type="catalytic activity">
    <reaction evidence="1">
        <text>ATP + protein L-histidine = ADP + protein N-phospho-L-histidine.</text>
        <dbReference type="EC" id="2.7.13.3"/>
    </reaction>
</comment>
<comment type="subunit">
    <text evidence="14">At low DSF concentrations, interacts with RpfF.</text>
</comment>
<evidence type="ECO:0000259" key="22">
    <source>
        <dbReference type="PROSITE" id="PS50894"/>
    </source>
</evidence>
<feature type="modified residue" description="4-aspartylphosphate" evidence="17">
    <location>
        <position position="520"/>
    </location>
</feature>
<dbReference type="Gene3D" id="1.20.120.160">
    <property type="entry name" value="HPT domain"/>
    <property type="match status" value="1"/>
</dbReference>
<evidence type="ECO:0000256" key="17">
    <source>
        <dbReference type="PROSITE-ProRule" id="PRU00169"/>
    </source>
</evidence>
<dbReference type="EMBL" id="LWQU01000202">
    <property type="protein sequence ID" value="OAN44096.1"/>
    <property type="molecule type" value="Genomic_DNA"/>
</dbReference>
<dbReference type="Proteomes" id="UP000078543">
    <property type="component" value="Unassembled WGS sequence"/>
</dbReference>
<dbReference type="SMART" id="SM00073">
    <property type="entry name" value="HPT"/>
    <property type="match status" value="1"/>
</dbReference>
<comment type="caution">
    <text evidence="23">The sequence shown here is derived from an EMBL/GenBank/DDBJ whole genome shotgun (WGS) entry which is preliminary data.</text>
</comment>
<dbReference type="AlphaFoldDB" id="A0A178M6E2"/>
<feature type="transmembrane region" description="Helical" evidence="18">
    <location>
        <begin position="131"/>
        <end position="150"/>
    </location>
</feature>
<dbReference type="STRING" id="1437059.A6A05_17770"/>
<feature type="modified residue" description="4-aspartylphosphate" evidence="17">
    <location>
        <position position="665"/>
    </location>
</feature>
<evidence type="ECO:0000256" key="11">
    <source>
        <dbReference type="ARBA" id="ARBA00022989"/>
    </source>
</evidence>
<dbReference type="CDD" id="cd16922">
    <property type="entry name" value="HATPase_EvgS-ArcB-TorS-like"/>
    <property type="match status" value="1"/>
</dbReference>
<evidence type="ECO:0000313" key="24">
    <source>
        <dbReference type="Proteomes" id="UP000078543"/>
    </source>
</evidence>
<dbReference type="FunFam" id="1.10.287.130:FF:000002">
    <property type="entry name" value="Two-component osmosensing histidine kinase"/>
    <property type="match status" value="1"/>
</dbReference>
<dbReference type="Pfam" id="PF02518">
    <property type="entry name" value="HATPase_c"/>
    <property type="match status" value="1"/>
</dbReference>
<dbReference type="InterPro" id="IPR036097">
    <property type="entry name" value="HisK_dim/P_sf"/>
</dbReference>
<dbReference type="InterPro" id="IPR003661">
    <property type="entry name" value="HisK_dim/P_dom"/>
</dbReference>
<name>A0A178M6E2_9PROT</name>
<dbReference type="SMART" id="SM00387">
    <property type="entry name" value="HATPase_c"/>
    <property type="match status" value="1"/>
</dbReference>
<keyword evidence="8" id="KW-0547">Nucleotide-binding</keyword>
<evidence type="ECO:0000256" key="13">
    <source>
        <dbReference type="ARBA" id="ARBA00023136"/>
    </source>
</evidence>
<keyword evidence="9" id="KW-0418">Kinase</keyword>
<evidence type="ECO:0000256" key="3">
    <source>
        <dbReference type="ARBA" id="ARBA00012438"/>
    </source>
</evidence>
<evidence type="ECO:0000256" key="4">
    <source>
        <dbReference type="ARBA" id="ARBA00022475"/>
    </source>
</evidence>
<dbReference type="CDD" id="cd00082">
    <property type="entry name" value="HisKA"/>
    <property type="match status" value="1"/>
</dbReference>
<dbReference type="PROSITE" id="PS50109">
    <property type="entry name" value="HIS_KIN"/>
    <property type="match status" value="1"/>
</dbReference>
<dbReference type="GO" id="GO:0005886">
    <property type="term" value="C:plasma membrane"/>
    <property type="evidence" value="ECO:0007669"/>
    <property type="project" value="UniProtKB-SubCell"/>
</dbReference>
<accession>A0A178M6E2</accession>
<evidence type="ECO:0000256" key="15">
    <source>
        <dbReference type="ARBA" id="ARBA00068150"/>
    </source>
</evidence>
<dbReference type="SMART" id="SM00448">
    <property type="entry name" value="REC"/>
    <property type="match status" value="2"/>
</dbReference>